<dbReference type="SMART" id="SM00822">
    <property type="entry name" value="PKS_KR"/>
    <property type="match status" value="1"/>
</dbReference>
<reference evidence="4" key="1">
    <citation type="submission" date="2017-06" db="EMBL/GenBank/DDBJ databases">
        <authorList>
            <person name="Varghese N."/>
            <person name="Submissions S."/>
        </authorList>
    </citation>
    <scope>NUCLEOTIDE SEQUENCE [LARGE SCALE GENOMIC DNA]</scope>
    <source>
        <strain evidence="4">DSM 22348</strain>
    </source>
</reference>
<dbReference type="PRINTS" id="PR00081">
    <property type="entry name" value="GDHRDH"/>
</dbReference>
<sequence length="265" mass="27739">MAKAFSSSSRFSVAGKVIVITGATGALGSAAARALSAEGAKLVLVAGTRDKLIELSNELSTEDRKVLALTARPDCETTTDWIVAQAVEHFGRLDGILVASGVNDVKPAVDFPVADWQAVMDANVLGSWLMARSAARQFIKQGWGGKVILISSTRGKLGHSAGYSAYCPSKHAIDGLTRSLACEWGGQGICVNAIAPTVFRSPLTAWMFDDSERGAAARTGMLARIPLGRLGEPEDLVGAAQFLLSDASDFCTGQILYIDGGYTAG</sequence>
<proteinExistence type="inferred from homology"/>
<dbReference type="Proteomes" id="UP000198407">
    <property type="component" value="Unassembled WGS sequence"/>
</dbReference>
<dbReference type="PANTHER" id="PTHR42760">
    <property type="entry name" value="SHORT-CHAIN DEHYDROGENASES/REDUCTASES FAMILY MEMBER"/>
    <property type="match status" value="1"/>
</dbReference>
<accession>A0A239JGX1</accession>
<dbReference type="InterPro" id="IPR036291">
    <property type="entry name" value="NAD(P)-bd_dom_sf"/>
</dbReference>
<dbReference type="InterPro" id="IPR002347">
    <property type="entry name" value="SDR_fam"/>
</dbReference>
<evidence type="ECO:0000259" key="2">
    <source>
        <dbReference type="SMART" id="SM00822"/>
    </source>
</evidence>
<organism evidence="3 4">
    <name type="scientific">Pseudomonas japonica</name>
    <dbReference type="NCBI Taxonomy" id="256466"/>
    <lineage>
        <taxon>Bacteria</taxon>
        <taxon>Pseudomonadati</taxon>
        <taxon>Pseudomonadota</taxon>
        <taxon>Gammaproteobacteria</taxon>
        <taxon>Pseudomonadales</taxon>
        <taxon>Pseudomonadaceae</taxon>
        <taxon>Pseudomonas</taxon>
    </lineage>
</organism>
<evidence type="ECO:0000313" key="4">
    <source>
        <dbReference type="Proteomes" id="UP000198407"/>
    </source>
</evidence>
<dbReference type="AlphaFoldDB" id="A0A239JGX1"/>
<feature type="domain" description="Ketoreductase" evidence="2">
    <location>
        <begin position="16"/>
        <end position="197"/>
    </location>
</feature>
<dbReference type="GO" id="GO:0016616">
    <property type="term" value="F:oxidoreductase activity, acting on the CH-OH group of donors, NAD or NADP as acceptor"/>
    <property type="evidence" value="ECO:0007669"/>
    <property type="project" value="UniProtKB-ARBA"/>
</dbReference>
<dbReference type="OrthoDB" id="286404at2"/>
<keyword evidence="4" id="KW-1185">Reference proteome</keyword>
<dbReference type="Pfam" id="PF13561">
    <property type="entry name" value="adh_short_C2"/>
    <property type="match status" value="1"/>
</dbReference>
<gene>
    <name evidence="3" type="ORF">SAMN05444352_12250</name>
</gene>
<name>A0A239JGX1_9PSED</name>
<evidence type="ECO:0000313" key="3">
    <source>
        <dbReference type="EMBL" id="SNT05085.1"/>
    </source>
</evidence>
<dbReference type="RefSeq" id="WP_042128565.1">
    <property type="nucleotide sequence ID" value="NZ_FZOL01000022.1"/>
</dbReference>
<evidence type="ECO:0000256" key="1">
    <source>
        <dbReference type="ARBA" id="ARBA00006484"/>
    </source>
</evidence>
<dbReference type="FunFam" id="3.40.50.720:FF:000084">
    <property type="entry name" value="Short-chain dehydrogenase reductase"/>
    <property type="match status" value="1"/>
</dbReference>
<dbReference type="SUPFAM" id="SSF51735">
    <property type="entry name" value="NAD(P)-binding Rossmann-fold domains"/>
    <property type="match status" value="1"/>
</dbReference>
<comment type="similarity">
    <text evidence="1">Belongs to the short-chain dehydrogenases/reductases (SDR) family.</text>
</comment>
<dbReference type="Gene3D" id="3.40.50.720">
    <property type="entry name" value="NAD(P)-binding Rossmann-like Domain"/>
    <property type="match status" value="1"/>
</dbReference>
<protein>
    <submittedName>
        <fullName evidence="3">NAD(P)-dependent dehydrogenase, short-chain alcohol dehydrogenase family</fullName>
    </submittedName>
</protein>
<dbReference type="EMBL" id="FZOL01000022">
    <property type="protein sequence ID" value="SNT05085.1"/>
    <property type="molecule type" value="Genomic_DNA"/>
</dbReference>
<dbReference type="InterPro" id="IPR057326">
    <property type="entry name" value="KR_dom"/>
</dbReference>
<dbReference type="STRING" id="1215104.GCA_000730585_01038"/>